<dbReference type="Proteomes" id="UP000004184">
    <property type="component" value="Unassembled WGS sequence"/>
</dbReference>
<evidence type="ECO:0000313" key="4">
    <source>
        <dbReference type="Proteomes" id="UP000004184"/>
    </source>
</evidence>
<name>D9XDK0_STRVT</name>
<dbReference type="InterPro" id="IPR040483">
    <property type="entry name" value="PatG_dom"/>
</dbReference>
<keyword evidence="4" id="KW-1185">Reference proteome</keyword>
<evidence type="ECO:0000256" key="1">
    <source>
        <dbReference type="SAM" id="MobiDB-lite"/>
    </source>
</evidence>
<sequence length="299" mass="32826">MGHPLQAAPLTHAAEPMGHREPLMSDDTTPEAAAPPPVAGTPHEHPLPYVFAIGQIRARFRDPGVEKEFAQMVGATDTQGLTTDEVLREVLARPENRYLARQMQYVLTIQGVDTYDVVPHYAEDYTKLIEAVRPAPTPLDLDVVVGVRDPLGAAGSCGGIALPVLEFYQAYSFDRPSLYNAIEKPDGMPAERFRATADEVLTKILQITENVGATPEDRAANFVACRYEAVYLKTFEAFADDYALTSIKVRPAAVGGDQGVMNFTVTYTSRTTDLTEKYSVLVSTRYMNPYLLTRLGPSL</sequence>
<proteinExistence type="predicted"/>
<evidence type="ECO:0000313" key="3">
    <source>
        <dbReference type="EMBL" id="EFL30379.1"/>
    </source>
</evidence>
<protein>
    <recommendedName>
        <fullName evidence="2">PatG domain-containing protein</fullName>
    </recommendedName>
</protein>
<feature type="domain" description="PatG" evidence="2">
    <location>
        <begin position="49"/>
        <end position="219"/>
    </location>
</feature>
<dbReference type="HOGENOM" id="CLU_907962_0_0_11"/>
<dbReference type="EMBL" id="GG657757">
    <property type="protein sequence ID" value="EFL30379.1"/>
    <property type="molecule type" value="Genomic_DNA"/>
</dbReference>
<reference evidence="4" key="1">
    <citation type="submission" date="2009-02" db="EMBL/GenBank/DDBJ databases">
        <title>Annotation of Streptomyces viridochromogenes strain DSM 40736.</title>
        <authorList>
            <consortium name="The Broad Institute Genome Sequencing Platform"/>
            <consortium name="Broad Institute Microbial Sequencing Center"/>
            <person name="Fischbach M."/>
            <person name="Godfrey P."/>
            <person name="Ward D."/>
            <person name="Young S."/>
            <person name="Zeng Q."/>
            <person name="Koehrsen M."/>
            <person name="Alvarado L."/>
            <person name="Berlin A.M."/>
            <person name="Bochicchio J."/>
            <person name="Borenstein D."/>
            <person name="Chapman S.B."/>
            <person name="Chen Z."/>
            <person name="Engels R."/>
            <person name="Freedman E."/>
            <person name="Gellesch M."/>
            <person name="Goldberg J."/>
            <person name="Griggs A."/>
            <person name="Gujja S."/>
            <person name="Heilman E.R."/>
            <person name="Heiman D.I."/>
            <person name="Hepburn T.A."/>
            <person name="Howarth C."/>
            <person name="Jen D."/>
            <person name="Larson L."/>
            <person name="Lewis B."/>
            <person name="Mehta T."/>
            <person name="Park D."/>
            <person name="Pearson M."/>
            <person name="Richards J."/>
            <person name="Roberts A."/>
            <person name="Saif S."/>
            <person name="Shea T.D."/>
            <person name="Shenoy N."/>
            <person name="Sisk P."/>
            <person name="Stolte C."/>
            <person name="Sykes S.N."/>
            <person name="Thomson T."/>
            <person name="Walk T."/>
            <person name="White J."/>
            <person name="Yandava C."/>
            <person name="Straight P."/>
            <person name="Clardy J."/>
            <person name="Hung D."/>
            <person name="Kolter R."/>
            <person name="Mekalanos J."/>
            <person name="Walker S."/>
            <person name="Walsh C.T."/>
            <person name="Wieland-Brown L.C."/>
            <person name="Haas B."/>
            <person name="Nusbaum C."/>
            <person name="Birren B."/>
        </authorList>
    </citation>
    <scope>NUCLEOTIDE SEQUENCE [LARGE SCALE GENOMIC DNA]</scope>
    <source>
        <strain evidence="4">DSM 40736 / JCM 4977 / BCRC 1201 / Tue 494</strain>
    </source>
</reference>
<gene>
    <name evidence="3" type="ORF">SSQG_00897</name>
</gene>
<dbReference type="Pfam" id="PF18047">
    <property type="entry name" value="PatG_D"/>
    <property type="match status" value="1"/>
</dbReference>
<accession>D9XDK0</accession>
<feature type="region of interest" description="Disordered" evidence="1">
    <location>
        <begin position="1"/>
        <end position="41"/>
    </location>
</feature>
<evidence type="ECO:0000259" key="2">
    <source>
        <dbReference type="Pfam" id="PF18047"/>
    </source>
</evidence>
<dbReference type="eggNOG" id="ENOG5030ZAQ">
    <property type="taxonomic scope" value="Bacteria"/>
</dbReference>
<organism evidence="3 4">
    <name type="scientific">Streptomyces viridochromogenes (strain DSM 40736 / JCM 4977 / BCRC 1201 / Tue 494)</name>
    <dbReference type="NCBI Taxonomy" id="591159"/>
    <lineage>
        <taxon>Bacteria</taxon>
        <taxon>Bacillati</taxon>
        <taxon>Actinomycetota</taxon>
        <taxon>Actinomycetes</taxon>
        <taxon>Kitasatosporales</taxon>
        <taxon>Streptomycetaceae</taxon>
        <taxon>Streptomyces</taxon>
    </lineage>
</organism>
<dbReference type="AlphaFoldDB" id="D9XDK0"/>